<feature type="compositionally biased region" description="Basic and acidic residues" evidence="1">
    <location>
        <begin position="67"/>
        <end position="79"/>
    </location>
</feature>
<protein>
    <submittedName>
        <fullName evidence="2">Uncharacterized protein</fullName>
    </submittedName>
</protein>
<sequence length="134" mass="14448">MSPPLPPRPATERGDSVRAAWSGTRGAVTLQRAEGVTRPLLGDPPPVVVPWRRRLRRHREVRGRRGGRSEADVRRAAEHADARRWVRSGARRCSGAEGAQRQATTTAAVAGRGAGAFPFPDPVVDDLICSEAQG</sequence>
<dbReference type="EMBL" id="GBRH01271227">
    <property type="protein sequence ID" value="JAD26668.1"/>
    <property type="molecule type" value="Transcribed_RNA"/>
</dbReference>
<organism evidence="2">
    <name type="scientific">Arundo donax</name>
    <name type="common">Giant reed</name>
    <name type="synonym">Donax arundinaceus</name>
    <dbReference type="NCBI Taxonomy" id="35708"/>
    <lineage>
        <taxon>Eukaryota</taxon>
        <taxon>Viridiplantae</taxon>
        <taxon>Streptophyta</taxon>
        <taxon>Embryophyta</taxon>
        <taxon>Tracheophyta</taxon>
        <taxon>Spermatophyta</taxon>
        <taxon>Magnoliopsida</taxon>
        <taxon>Liliopsida</taxon>
        <taxon>Poales</taxon>
        <taxon>Poaceae</taxon>
        <taxon>PACMAD clade</taxon>
        <taxon>Arundinoideae</taxon>
        <taxon>Arundineae</taxon>
        <taxon>Arundo</taxon>
    </lineage>
</organism>
<evidence type="ECO:0000256" key="1">
    <source>
        <dbReference type="SAM" id="MobiDB-lite"/>
    </source>
</evidence>
<name>A0A0A8YM76_ARUDO</name>
<dbReference type="AlphaFoldDB" id="A0A0A8YM76"/>
<proteinExistence type="predicted"/>
<evidence type="ECO:0000313" key="2">
    <source>
        <dbReference type="EMBL" id="JAD26668.1"/>
    </source>
</evidence>
<reference evidence="2" key="2">
    <citation type="journal article" date="2015" name="Data Brief">
        <title>Shoot transcriptome of the giant reed, Arundo donax.</title>
        <authorList>
            <person name="Barrero R.A."/>
            <person name="Guerrero F.D."/>
            <person name="Moolhuijzen P."/>
            <person name="Goolsby J.A."/>
            <person name="Tidwell J."/>
            <person name="Bellgard S.E."/>
            <person name="Bellgard M.I."/>
        </authorList>
    </citation>
    <scope>NUCLEOTIDE SEQUENCE</scope>
    <source>
        <tissue evidence="2">Shoot tissue taken approximately 20 cm above the soil surface</tissue>
    </source>
</reference>
<feature type="region of interest" description="Disordered" evidence="1">
    <location>
        <begin position="1"/>
        <end position="25"/>
    </location>
</feature>
<feature type="region of interest" description="Disordered" evidence="1">
    <location>
        <begin position="60"/>
        <end position="79"/>
    </location>
</feature>
<accession>A0A0A8YM76</accession>
<reference evidence="2" key="1">
    <citation type="submission" date="2014-09" db="EMBL/GenBank/DDBJ databases">
        <authorList>
            <person name="Magalhaes I.L.F."/>
            <person name="Oliveira U."/>
            <person name="Santos F.R."/>
            <person name="Vidigal T.H.D.A."/>
            <person name="Brescovit A.D."/>
            <person name="Santos A.J."/>
        </authorList>
    </citation>
    <scope>NUCLEOTIDE SEQUENCE</scope>
    <source>
        <tissue evidence="2">Shoot tissue taken approximately 20 cm above the soil surface</tissue>
    </source>
</reference>